<name>A0A4P9ZQL8_9FUNG</name>
<reference evidence="4" key="1">
    <citation type="journal article" date="2018" name="Nat. Microbiol.">
        <title>Leveraging single-cell genomics to expand the fungal tree of life.</title>
        <authorList>
            <person name="Ahrendt S.R."/>
            <person name="Quandt C.A."/>
            <person name="Ciobanu D."/>
            <person name="Clum A."/>
            <person name="Salamov A."/>
            <person name="Andreopoulos B."/>
            <person name="Cheng J.F."/>
            <person name="Woyke T."/>
            <person name="Pelin A."/>
            <person name="Henrissat B."/>
            <person name="Reynolds N.K."/>
            <person name="Benny G.L."/>
            <person name="Smith M.E."/>
            <person name="James T.Y."/>
            <person name="Grigoriev I.V."/>
        </authorList>
    </citation>
    <scope>NUCLEOTIDE SEQUENCE [LARGE SCALE GENOMIC DNA]</scope>
    <source>
        <strain evidence="4">RSA 468</strain>
    </source>
</reference>
<keyword evidence="2" id="KW-0732">Signal</keyword>
<evidence type="ECO:0000256" key="1">
    <source>
        <dbReference type="SAM" id="MobiDB-lite"/>
    </source>
</evidence>
<evidence type="ECO:0000313" key="3">
    <source>
        <dbReference type="EMBL" id="RKP35784.1"/>
    </source>
</evidence>
<proteinExistence type="predicted"/>
<evidence type="ECO:0008006" key="5">
    <source>
        <dbReference type="Google" id="ProtNLM"/>
    </source>
</evidence>
<dbReference type="AlphaFoldDB" id="A0A4P9ZQL8"/>
<gene>
    <name evidence="3" type="ORF">BJ085DRAFT_41593</name>
</gene>
<sequence>MKVTSVYAMALFATTAVLLVAPQATAAPGPAEAELSFPVTKRRAVSPPETSAPLTTRAHRRSNAQQRFQKRGTDASTSNLNH</sequence>
<feature type="signal peptide" evidence="2">
    <location>
        <begin position="1"/>
        <end position="26"/>
    </location>
</feature>
<evidence type="ECO:0000256" key="2">
    <source>
        <dbReference type="SAM" id="SignalP"/>
    </source>
</evidence>
<feature type="chain" id="PRO_5020918237" description="Secreted protein" evidence="2">
    <location>
        <begin position="27"/>
        <end position="82"/>
    </location>
</feature>
<accession>A0A4P9ZQL8</accession>
<feature type="region of interest" description="Disordered" evidence="1">
    <location>
        <begin position="41"/>
        <end position="82"/>
    </location>
</feature>
<protein>
    <recommendedName>
        <fullName evidence="5">Secreted protein</fullName>
    </recommendedName>
</protein>
<organism evidence="3 4">
    <name type="scientific">Dimargaris cristalligena</name>
    <dbReference type="NCBI Taxonomy" id="215637"/>
    <lineage>
        <taxon>Eukaryota</taxon>
        <taxon>Fungi</taxon>
        <taxon>Fungi incertae sedis</taxon>
        <taxon>Zoopagomycota</taxon>
        <taxon>Kickxellomycotina</taxon>
        <taxon>Dimargaritomycetes</taxon>
        <taxon>Dimargaritales</taxon>
        <taxon>Dimargaritaceae</taxon>
        <taxon>Dimargaris</taxon>
    </lineage>
</organism>
<keyword evidence="4" id="KW-1185">Reference proteome</keyword>
<dbReference type="EMBL" id="ML002789">
    <property type="protein sequence ID" value="RKP35784.1"/>
    <property type="molecule type" value="Genomic_DNA"/>
</dbReference>
<dbReference type="Proteomes" id="UP000268162">
    <property type="component" value="Unassembled WGS sequence"/>
</dbReference>
<evidence type="ECO:0000313" key="4">
    <source>
        <dbReference type="Proteomes" id="UP000268162"/>
    </source>
</evidence>